<evidence type="ECO:0000313" key="1">
    <source>
        <dbReference type="EMBL" id="GAW04387.1"/>
    </source>
</evidence>
<proteinExistence type="predicted"/>
<comment type="caution">
    <text evidence="1">The sequence shown here is derived from an EMBL/GenBank/DDBJ whole genome shotgun (WGS) entry which is preliminary data.</text>
</comment>
<name>A0A1Q3EAX8_LENED</name>
<gene>
    <name evidence="1" type="ORF">LENED_006173</name>
</gene>
<accession>A0A1Q3EAX8</accession>
<evidence type="ECO:0000313" key="2">
    <source>
        <dbReference type="Proteomes" id="UP000188533"/>
    </source>
</evidence>
<organism evidence="1 2">
    <name type="scientific">Lentinula edodes</name>
    <name type="common">Shiitake mushroom</name>
    <name type="synonym">Lentinus edodes</name>
    <dbReference type="NCBI Taxonomy" id="5353"/>
    <lineage>
        <taxon>Eukaryota</taxon>
        <taxon>Fungi</taxon>
        <taxon>Dikarya</taxon>
        <taxon>Basidiomycota</taxon>
        <taxon>Agaricomycotina</taxon>
        <taxon>Agaricomycetes</taxon>
        <taxon>Agaricomycetidae</taxon>
        <taxon>Agaricales</taxon>
        <taxon>Marasmiineae</taxon>
        <taxon>Omphalotaceae</taxon>
        <taxon>Lentinula</taxon>
    </lineage>
</organism>
<dbReference type="Proteomes" id="UP000188533">
    <property type="component" value="Unassembled WGS sequence"/>
</dbReference>
<reference evidence="1 2" key="2">
    <citation type="submission" date="2017-02" db="EMBL/GenBank/DDBJ databases">
        <title>A genome survey and senescence transcriptome analysis in Lentinula edodes.</title>
        <authorList>
            <person name="Sakamoto Y."/>
            <person name="Nakade K."/>
            <person name="Sato S."/>
            <person name="Yoshida Y."/>
            <person name="Miyazaki K."/>
            <person name="Natsume S."/>
            <person name="Konno N."/>
        </authorList>
    </citation>
    <scope>NUCLEOTIDE SEQUENCE [LARGE SCALE GENOMIC DNA]</scope>
    <source>
        <strain evidence="1 2">NBRC 111202</strain>
    </source>
</reference>
<dbReference type="GO" id="GO:0000502">
    <property type="term" value="C:proteasome complex"/>
    <property type="evidence" value="ECO:0007669"/>
    <property type="project" value="UniProtKB-KW"/>
</dbReference>
<dbReference type="SUPFAM" id="SSF52047">
    <property type="entry name" value="RNI-like"/>
    <property type="match status" value="1"/>
</dbReference>
<dbReference type="AlphaFoldDB" id="A0A1Q3EAX8"/>
<dbReference type="EMBL" id="BDGU01000190">
    <property type="protein sequence ID" value="GAW04387.1"/>
    <property type="molecule type" value="Genomic_DNA"/>
</dbReference>
<keyword evidence="2" id="KW-1185">Reference proteome</keyword>
<keyword evidence="1" id="KW-0647">Proteasome</keyword>
<dbReference type="Gene3D" id="3.80.10.10">
    <property type="entry name" value="Ribonuclease Inhibitor"/>
    <property type="match status" value="1"/>
</dbReference>
<protein>
    <submittedName>
        <fullName evidence="1">26s proteasome non-atpase regulatory subunit 12</fullName>
    </submittedName>
</protein>
<reference evidence="1 2" key="1">
    <citation type="submission" date="2016-08" db="EMBL/GenBank/DDBJ databases">
        <authorList>
            <consortium name="Lentinula edodes genome sequencing consortium"/>
            <person name="Sakamoto Y."/>
            <person name="Nakade K."/>
            <person name="Sato S."/>
            <person name="Yoshida Y."/>
            <person name="Miyazaki K."/>
            <person name="Natsume S."/>
            <person name="Konno N."/>
        </authorList>
    </citation>
    <scope>NUCLEOTIDE SEQUENCE [LARGE SCALE GENOMIC DNA]</scope>
    <source>
        <strain evidence="1 2">NBRC 111202</strain>
    </source>
</reference>
<dbReference type="STRING" id="5353.A0A1Q3EAX8"/>
<dbReference type="InterPro" id="IPR032675">
    <property type="entry name" value="LRR_dom_sf"/>
</dbReference>
<sequence>MKSPLILRDPDVTQKLLEAMIDTPGGKRTVSRLARTCRAISEPALNVLWRDLDSLIPIIGLFPATLLKKVRKPGLGLSKEPAEEDWTKIMRYGERVRSVLYNETANNVSPSIFPMLAQNRPREYMLPNLLHLTWKVETLSVLDYCAMFLNPTIESLQFELGPTRFPNLNKILGDACSRLNLTSFSIISPASLPDTFTVMLSSQKSLQKVVLVAPGALSSGVGRWIAFLPQLKSLQLDLSARTLTAVEGFFDELPSHSELDFSEIRLKSAMRDSKAGFSSLRHIHLTGDVANIAVFLRHFSIPLTQLDLVIEDPPDNAEWMELSYLISERFGSSLHSLRISATATSKFNDLPLPALRRLDIDLPESINFIGDDIEALAHACPNLEELKLCPLARFPVQSGPPKLTLEQLAPRPSMVDESVEVHPELASVSIDATPRTTEIAVEAVVAVSDEFVEALPETVTASVDARPPSVSKSVEAMILNPLEGKKSIFHSSSHPLLFPVFSLISFTYRVFFAYPISIPIRMLHVIFDNMPTIIRRPPASTNSDISMDSLQDTENYIAINPCTKSENNAEEQFDGMPPAYEDDWLRHLFEVKFATRHLTHSVLASSTMSDNKKQEKDFTSEVDALLPETASLAKAGKLQEALDKLAVLEKQTRNNIATMLAILTL</sequence>